<organism evidence="1 2">
    <name type="scientific">Furfurilactobacillus rossiae DSM 15814</name>
    <dbReference type="NCBI Taxonomy" id="1114972"/>
    <lineage>
        <taxon>Bacteria</taxon>
        <taxon>Bacillati</taxon>
        <taxon>Bacillota</taxon>
        <taxon>Bacilli</taxon>
        <taxon>Lactobacillales</taxon>
        <taxon>Lactobacillaceae</taxon>
        <taxon>Furfurilactobacillus</taxon>
    </lineage>
</organism>
<name>A0A0R1RSX5_9LACO</name>
<keyword evidence="2" id="KW-1185">Reference proteome</keyword>
<evidence type="ECO:0000313" key="1">
    <source>
        <dbReference type="EMBL" id="KRL57202.1"/>
    </source>
</evidence>
<dbReference type="PATRIC" id="fig|1114972.6.peg.211"/>
<dbReference type="Proteomes" id="UP000051999">
    <property type="component" value="Unassembled WGS sequence"/>
</dbReference>
<comment type="caution">
    <text evidence="1">The sequence shown here is derived from an EMBL/GenBank/DDBJ whole genome shotgun (WGS) entry which is preliminary data.</text>
</comment>
<dbReference type="AlphaFoldDB" id="A0A0R1RSX5"/>
<sequence>MEANKMTSPNSNQRWLTQLLSIERGKNFHLSELPFYQIAKTDPERLVQFQQAFDTWIAQTHEKYVSKGATNYLRVS</sequence>
<reference evidence="1 2" key="1">
    <citation type="journal article" date="2015" name="Genome Announc.">
        <title>Expanding the biotechnology potential of lactobacilli through comparative genomics of 213 strains and associated genera.</title>
        <authorList>
            <person name="Sun Z."/>
            <person name="Harris H.M."/>
            <person name="McCann A."/>
            <person name="Guo C."/>
            <person name="Argimon S."/>
            <person name="Zhang W."/>
            <person name="Yang X."/>
            <person name="Jeffery I.B."/>
            <person name="Cooney J.C."/>
            <person name="Kagawa T.F."/>
            <person name="Liu W."/>
            <person name="Song Y."/>
            <person name="Salvetti E."/>
            <person name="Wrobel A."/>
            <person name="Rasinkangas P."/>
            <person name="Parkhill J."/>
            <person name="Rea M.C."/>
            <person name="O'Sullivan O."/>
            <person name="Ritari J."/>
            <person name="Douillard F.P."/>
            <person name="Paul Ross R."/>
            <person name="Yang R."/>
            <person name="Briner A.E."/>
            <person name="Felis G.E."/>
            <person name="de Vos W.M."/>
            <person name="Barrangou R."/>
            <person name="Klaenhammer T.R."/>
            <person name="Caufield P.W."/>
            <person name="Cui Y."/>
            <person name="Zhang H."/>
            <person name="O'Toole P.W."/>
        </authorList>
    </citation>
    <scope>NUCLEOTIDE SEQUENCE [LARGE SCALE GENOMIC DNA]</scope>
    <source>
        <strain evidence="1 2">DSM 15814</strain>
    </source>
</reference>
<protein>
    <submittedName>
        <fullName evidence="1">Uncharacterized protein</fullName>
    </submittedName>
</protein>
<gene>
    <name evidence="1" type="ORF">FD35_GL000210</name>
</gene>
<proteinExistence type="predicted"/>
<evidence type="ECO:0000313" key="2">
    <source>
        <dbReference type="Proteomes" id="UP000051999"/>
    </source>
</evidence>
<accession>A0A0R1RSX5</accession>
<dbReference type="EMBL" id="AZFF01000001">
    <property type="protein sequence ID" value="KRL57202.1"/>
    <property type="molecule type" value="Genomic_DNA"/>
</dbReference>